<dbReference type="PANTHER" id="PTHR12313">
    <property type="entry name" value="E3 UBIQUITIN-PROTEIN LIGASE RNF5-RELATED"/>
    <property type="match status" value="1"/>
</dbReference>
<evidence type="ECO:0000256" key="6">
    <source>
        <dbReference type="ARBA" id="ARBA00022771"/>
    </source>
</evidence>
<dbReference type="CDD" id="cd16534">
    <property type="entry name" value="RING-HC_RNF5-like"/>
    <property type="match status" value="1"/>
</dbReference>
<accession>A0A6P5EN48</accession>
<dbReference type="AlphaFoldDB" id="A0A6P5EN48"/>
<dbReference type="GO" id="GO:0061630">
    <property type="term" value="F:ubiquitin protein ligase activity"/>
    <property type="evidence" value="ECO:0007669"/>
    <property type="project" value="UniProtKB-UniRule"/>
</dbReference>
<feature type="compositionally biased region" description="Basic and acidic residues" evidence="12">
    <location>
        <begin position="247"/>
        <end position="257"/>
    </location>
</feature>
<dbReference type="InterPro" id="IPR018957">
    <property type="entry name" value="Znf_C3HC4_RING-type"/>
</dbReference>
<comment type="function">
    <text evidence="11">E3 ubiquitin-protein ligase.</text>
</comment>
<reference evidence="15 16" key="2">
    <citation type="submission" date="2025-04" db="UniProtKB">
        <authorList>
            <consortium name="RefSeq"/>
        </authorList>
    </citation>
    <scope>IDENTIFICATION</scope>
    <source>
        <tissue evidence="15 16">Leaf</tissue>
    </source>
</reference>
<dbReference type="Pfam" id="PF00097">
    <property type="entry name" value="zf-C3HC4"/>
    <property type="match status" value="1"/>
</dbReference>
<dbReference type="RefSeq" id="XP_020082740.1">
    <property type="nucleotide sequence ID" value="XM_020227151.1"/>
</dbReference>
<dbReference type="PROSITE" id="PS00518">
    <property type="entry name" value="ZF_RING_1"/>
    <property type="match status" value="1"/>
</dbReference>
<sequence length="584" mass="63705">MANEIGENGNNIVDLNLYLANPTLPRRISRDLGSDLALGSLMLPSLFSEEAREPTSNSIALRPSILDAPYSPSNSLFAPDQLPADPTAVFEDNSNLSSHDPNGSSFDAGRESVLQIDSSFPPPPPPPPPLPPPTPPLVVGVRPTVVEMPFDPTTPLGGVADEPIAPSGNPPLPFLPSCPPTSRIPQLDDASSSIGPILLIPVTDLVGPGDRASSIQQLQEYPQLRFQRLIEVRHRLGVRRVGPSSDPPHDSDQRFESGAHSLTSPERLMHDIVQSQRTLESLKKRKLGAEGKEAADTDKNKEEECECGANFECNICFEVAKEPVVTPCGHLFCWPCLYQWLHAHSEHSECPVCKGEVLEVNVTPIYGRGGSDAGVEKKCEESWGSGIKIPPRPHAHRIESLRQHLQRPVSRRLAESTTISWRRIIDDEMQIGAHLEGRSRSPRVLGRFDAVHPSVLTRLRPRRTQREEGGSNSVSPPNNSSGHANGGGSGQAEAILPSATMYSNNNNNNNTGMFRRLPSPYIYQPSTSSTMAFIEGNVASTDDSTERTGEGSSRFVRSRGGNSPSVPLDVDDAELHTRRRRRLY</sequence>
<comment type="catalytic activity">
    <reaction evidence="1 11">
        <text>S-ubiquitinyl-[E2 ubiquitin-conjugating enzyme]-L-cysteine + [acceptor protein]-L-lysine = [E2 ubiquitin-conjugating enzyme]-L-cysteine + N(6)-ubiquitinyl-[acceptor protein]-L-lysine.</text>
        <dbReference type="EC" id="2.3.2.27"/>
    </reaction>
</comment>
<gene>
    <name evidence="15 16" type="primary">LOC109706358</name>
</gene>
<dbReference type="GO" id="GO:0016567">
    <property type="term" value="P:protein ubiquitination"/>
    <property type="evidence" value="ECO:0007669"/>
    <property type="project" value="UniProtKB-UniPathway"/>
</dbReference>
<evidence type="ECO:0000256" key="9">
    <source>
        <dbReference type="ARBA" id="ARBA00023136"/>
    </source>
</evidence>
<evidence type="ECO:0000256" key="4">
    <source>
        <dbReference type="ARBA" id="ARBA00022679"/>
    </source>
</evidence>
<evidence type="ECO:0000256" key="8">
    <source>
        <dbReference type="ARBA" id="ARBA00022833"/>
    </source>
</evidence>
<dbReference type="OrthoDB" id="302966at2759"/>
<dbReference type="SUPFAM" id="SSF57850">
    <property type="entry name" value="RING/U-box"/>
    <property type="match status" value="1"/>
</dbReference>
<reference evidence="14" key="1">
    <citation type="journal article" date="2015" name="Nat. Genet.">
        <title>The pineapple genome and the evolution of CAM photosynthesis.</title>
        <authorList>
            <person name="Ming R."/>
            <person name="VanBuren R."/>
            <person name="Wai C.M."/>
            <person name="Tang H."/>
            <person name="Schatz M.C."/>
            <person name="Bowers J.E."/>
            <person name="Lyons E."/>
            <person name="Wang M.L."/>
            <person name="Chen J."/>
            <person name="Biggers E."/>
            <person name="Zhang J."/>
            <person name="Huang L."/>
            <person name="Zhang L."/>
            <person name="Miao W."/>
            <person name="Zhang J."/>
            <person name="Ye Z."/>
            <person name="Miao C."/>
            <person name="Lin Z."/>
            <person name="Wang H."/>
            <person name="Zhou H."/>
            <person name="Yim W.C."/>
            <person name="Priest H.D."/>
            <person name="Zheng C."/>
            <person name="Woodhouse M."/>
            <person name="Edger P.P."/>
            <person name="Guyot R."/>
            <person name="Guo H.B."/>
            <person name="Guo H."/>
            <person name="Zheng G."/>
            <person name="Singh R."/>
            <person name="Sharma A."/>
            <person name="Min X."/>
            <person name="Zheng Y."/>
            <person name="Lee H."/>
            <person name="Gurtowski J."/>
            <person name="Sedlazeck F.J."/>
            <person name="Harkess A."/>
            <person name="McKain M.R."/>
            <person name="Liao Z."/>
            <person name="Fang J."/>
            <person name="Liu J."/>
            <person name="Zhang X."/>
            <person name="Zhang Q."/>
            <person name="Hu W."/>
            <person name="Qin Y."/>
            <person name="Wang K."/>
            <person name="Chen L.Y."/>
            <person name="Shirley N."/>
            <person name="Lin Y.R."/>
            <person name="Liu L.Y."/>
            <person name="Hernandez A.G."/>
            <person name="Wright C.L."/>
            <person name="Bulone V."/>
            <person name="Tuskan G.A."/>
            <person name="Heath K."/>
            <person name="Zee F."/>
            <person name="Moore P.H."/>
            <person name="Sunkar R."/>
            <person name="Leebens-Mack J.H."/>
            <person name="Mockler T."/>
            <person name="Bennetzen J.L."/>
            <person name="Freeling M."/>
            <person name="Sankoff D."/>
            <person name="Paterson A.H."/>
            <person name="Zhu X."/>
            <person name="Yang X."/>
            <person name="Smith J.A."/>
            <person name="Cushman J.C."/>
            <person name="Paull R.E."/>
            <person name="Yu Q."/>
        </authorList>
    </citation>
    <scope>NUCLEOTIDE SEQUENCE [LARGE SCALE GENOMIC DNA]</scope>
    <source>
        <strain evidence="14">cv. F153</strain>
    </source>
</reference>
<keyword evidence="4 11" id="KW-0808">Transferase</keyword>
<dbReference type="InterPro" id="IPR045103">
    <property type="entry name" value="RNF5/RNF185-like"/>
</dbReference>
<comment type="subcellular location">
    <subcellularLocation>
        <location evidence="2">Endomembrane system</location>
    </subcellularLocation>
    <subcellularLocation>
        <location evidence="11">Endoplasmic reticulum membrane</location>
        <topology evidence="11">Single-pass type IV membrane protein</topology>
    </subcellularLocation>
</comment>
<protein>
    <recommendedName>
        <fullName evidence="11">E3 ubiquitin-protein ligase RMA</fullName>
        <ecNumber evidence="11">2.3.2.27</ecNumber>
    </recommendedName>
    <alternativeName>
        <fullName evidence="11">Protein RING membrane-anchor</fullName>
    </alternativeName>
    <alternativeName>
        <fullName evidence="11">RING-type E3 ubiquitin transferase RMA</fullName>
    </alternativeName>
</protein>
<evidence type="ECO:0000256" key="5">
    <source>
        <dbReference type="ARBA" id="ARBA00022723"/>
    </source>
</evidence>
<evidence type="ECO:0000313" key="14">
    <source>
        <dbReference type="Proteomes" id="UP000515123"/>
    </source>
</evidence>
<evidence type="ECO:0000256" key="2">
    <source>
        <dbReference type="ARBA" id="ARBA00004308"/>
    </source>
</evidence>
<dbReference type="RefSeq" id="XP_020082739.1">
    <property type="nucleotide sequence ID" value="XM_020227150.1"/>
</dbReference>
<feature type="region of interest" description="Disordered" evidence="12">
    <location>
        <begin position="538"/>
        <end position="572"/>
    </location>
</feature>
<comment type="domain">
    <text evidence="11">The RING-type zinc finger domain is responsible for E3 ligase activity.</text>
</comment>
<organism evidence="16">
    <name type="scientific">Ananas comosus</name>
    <name type="common">Pineapple</name>
    <name type="synonym">Ananas ananas</name>
    <dbReference type="NCBI Taxonomy" id="4615"/>
    <lineage>
        <taxon>Eukaryota</taxon>
        <taxon>Viridiplantae</taxon>
        <taxon>Streptophyta</taxon>
        <taxon>Embryophyta</taxon>
        <taxon>Tracheophyta</taxon>
        <taxon>Spermatophyta</taxon>
        <taxon>Magnoliopsida</taxon>
        <taxon>Liliopsida</taxon>
        <taxon>Poales</taxon>
        <taxon>Bromeliaceae</taxon>
        <taxon>Bromelioideae</taxon>
        <taxon>Ananas</taxon>
    </lineage>
</organism>
<keyword evidence="11" id="KW-0256">Endoplasmic reticulum</keyword>
<feature type="region of interest" description="Disordered" evidence="12">
    <location>
        <begin position="239"/>
        <end position="262"/>
    </location>
</feature>
<dbReference type="SMART" id="SM00184">
    <property type="entry name" value="RING"/>
    <property type="match status" value="1"/>
</dbReference>
<dbReference type="EC" id="2.3.2.27" evidence="11"/>
<dbReference type="InterPro" id="IPR013083">
    <property type="entry name" value="Znf_RING/FYVE/PHD"/>
</dbReference>
<dbReference type="GO" id="GO:0006511">
    <property type="term" value="P:ubiquitin-dependent protein catabolic process"/>
    <property type="evidence" value="ECO:0007669"/>
    <property type="project" value="UniProtKB-UniRule"/>
</dbReference>
<evidence type="ECO:0000256" key="11">
    <source>
        <dbReference type="RuleBase" id="RU369090"/>
    </source>
</evidence>
<feature type="compositionally biased region" description="Polar residues" evidence="12">
    <location>
        <begin position="92"/>
        <end position="105"/>
    </location>
</feature>
<evidence type="ECO:0000256" key="3">
    <source>
        <dbReference type="ARBA" id="ARBA00004906"/>
    </source>
</evidence>
<evidence type="ECO:0000259" key="13">
    <source>
        <dbReference type="PROSITE" id="PS50089"/>
    </source>
</evidence>
<keyword evidence="9" id="KW-0472">Membrane</keyword>
<dbReference type="InterPro" id="IPR001841">
    <property type="entry name" value="Znf_RING"/>
</dbReference>
<comment type="pathway">
    <text evidence="3 11">Protein modification; protein ubiquitination.</text>
</comment>
<dbReference type="Proteomes" id="UP000515123">
    <property type="component" value="Unplaced"/>
</dbReference>
<name>A0A6P5EN48_ANACO</name>
<evidence type="ECO:0000256" key="7">
    <source>
        <dbReference type="ARBA" id="ARBA00022786"/>
    </source>
</evidence>
<feature type="region of interest" description="Disordered" evidence="12">
    <location>
        <begin position="455"/>
        <end position="492"/>
    </location>
</feature>
<keyword evidence="14" id="KW-1185">Reference proteome</keyword>
<dbReference type="UniPathway" id="UPA00143"/>
<evidence type="ECO:0000313" key="15">
    <source>
        <dbReference type="RefSeq" id="XP_020082739.1"/>
    </source>
</evidence>
<evidence type="ECO:0000256" key="12">
    <source>
        <dbReference type="SAM" id="MobiDB-lite"/>
    </source>
</evidence>
<keyword evidence="6 10" id="KW-0863">Zinc-finger</keyword>
<keyword evidence="8 11" id="KW-0862">Zinc</keyword>
<dbReference type="GeneID" id="109706358"/>
<dbReference type="PROSITE" id="PS50089">
    <property type="entry name" value="ZF_RING_2"/>
    <property type="match status" value="1"/>
</dbReference>
<evidence type="ECO:0000313" key="16">
    <source>
        <dbReference type="RefSeq" id="XP_020082740.1"/>
    </source>
</evidence>
<dbReference type="Gene3D" id="3.30.40.10">
    <property type="entry name" value="Zinc/RING finger domain, C3HC4 (zinc finger)"/>
    <property type="match status" value="1"/>
</dbReference>
<keyword evidence="7 11" id="KW-0833">Ubl conjugation pathway</keyword>
<feature type="region of interest" description="Disordered" evidence="12">
    <location>
        <begin position="76"/>
        <end position="136"/>
    </location>
</feature>
<evidence type="ECO:0000256" key="10">
    <source>
        <dbReference type="PROSITE-ProRule" id="PRU00175"/>
    </source>
</evidence>
<feature type="domain" description="RING-type" evidence="13">
    <location>
        <begin position="313"/>
        <end position="354"/>
    </location>
</feature>
<dbReference type="GO" id="GO:0005789">
    <property type="term" value="C:endoplasmic reticulum membrane"/>
    <property type="evidence" value="ECO:0007669"/>
    <property type="project" value="UniProtKB-SubCell"/>
</dbReference>
<evidence type="ECO:0000256" key="1">
    <source>
        <dbReference type="ARBA" id="ARBA00000900"/>
    </source>
</evidence>
<dbReference type="InterPro" id="IPR017907">
    <property type="entry name" value="Znf_RING_CS"/>
</dbReference>
<proteinExistence type="predicted"/>
<keyword evidence="5 11" id="KW-0479">Metal-binding</keyword>
<feature type="compositionally biased region" description="Low complexity" evidence="12">
    <location>
        <begin position="470"/>
        <end position="483"/>
    </location>
</feature>
<feature type="compositionally biased region" description="Pro residues" evidence="12">
    <location>
        <begin position="120"/>
        <end position="136"/>
    </location>
</feature>
<dbReference type="GO" id="GO:0008270">
    <property type="term" value="F:zinc ion binding"/>
    <property type="evidence" value="ECO:0007669"/>
    <property type="project" value="UniProtKB-KW"/>
</dbReference>